<proteinExistence type="predicted"/>
<dbReference type="InterPro" id="IPR013517">
    <property type="entry name" value="FG-GAP"/>
</dbReference>
<dbReference type="InterPro" id="IPR024881">
    <property type="entry name" value="Tip"/>
</dbReference>
<dbReference type="InterPro" id="IPR011047">
    <property type="entry name" value="Quinoprotein_ADH-like_sf"/>
</dbReference>
<organism evidence="2 3">
    <name type="scientific">Urbifossiella limnaea</name>
    <dbReference type="NCBI Taxonomy" id="2528023"/>
    <lineage>
        <taxon>Bacteria</taxon>
        <taxon>Pseudomonadati</taxon>
        <taxon>Planctomycetota</taxon>
        <taxon>Planctomycetia</taxon>
        <taxon>Gemmatales</taxon>
        <taxon>Gemmataceae</taxon>
        <taxon>Urbifossiella</taxon>
    </lineage>
</organism>
<dbReference type="SUPFAM" id="SSF69318">
    <property type="entry name" value="Integrin alpha N-terminal domain"/>
    <property type="match status" value="1"/>
</dbReference>
<dbReference type="EMBL" id="CP036273">
    <property type="protein sequence ID" value="QDU22998.1"/>
    <property type="molecule type" value="Genomic_DNA"/>
</dbReference>
<keyword evidence="3" id="KW-1185">Reference proteome</keyword>
<dbReference type="InterPro" id="IPR028994">
    <property type="entry name" value="Integrin_alpha_N"/>
</dbReference>
<dbReference type="Gene3D" id="2.130.10.130">
    <property type="entry name" value="Integrin alpha, N-terminal"/>
    <property type="match status" value="2"/>
</dbReference>
<reference evidence="2 3" key="1">
    <citation type="submission" date="2019-02" db="EMBL/GenBank/DDBJ databases">
        <title>Deep-cultivation of Planctomycetes and their phenomic and genomic characterization uncovers novel biology.</title>
        <authorList>
            <person name="Wiegand S."/>
            <person name="Jogler M."/>
            <person name="Boedeker C."/>
            <person name="Pinto D."/>
            <person name="Vollmers J."/>
            <person name="Rivas-Marin E."/>
            <person name="Kohn T."/>
            <person name="Peeters S.H."/>
            <person name="Heuer A."/>
            <person name="Rast P."/>
            <person name="Oberbeckmann S."/>
            <person name="Bunk B."/>
            <person name="Jeske O."/>
            <person name="Meyerdierks A."/>
            <person name="Storesund J.E."/>
            <person name="Kallscheuer N."/>
            <person name="Luecker S."/>
            <person name="Lage O.M."/>
            <person name="Pohl T."/>
            <person name="Merkel B.J."/>
            <person name="Hornburger P."/>
            <person name="Mueller R.-W."/>
            <person name="Bruemmer F."/>
            <person name="Labrenz M."/>
            <person name="Spormann A.M."/>
            <person name="Op den Camp H."/>
            <person name="Overmann J."/>
            <person name="Amann R."/>
            <person name="Jetten M.S.M."/>
            <person name="Mascher T."/>
            <person name="Medema M.H."/>
            <person name="Devos D.P."/>
            <person name="Kaster A.-K."/>
            <person name="Ovreas L."/>
            <person name="Rohde M."/>
            <person name="Galperin M.Y."/>
            <person name="Jogler C."/>
        </authorList>
    </citation>
    <scope>NUCLEOTIDE SEQUENCE [LARGE SCALE GENOMIC DNA]</scope>
    <source>
        <strain evidence="2 3">ETA_A1</strain>
    </source>
</reference>
<evidence type="ECO:0000313" key="3">
    <source>
        <dbReference type="Proteomes" id="UP000319576"/>
    </source>
</evidence>
<dbReference type="Pfam" id="PF17164">
    <property type="entry name" value="DUF5122"/>
    <property type="match status" value="5"/>
</dbReference>
<dbReference type="Pfam" id="PF13517">
    <property type="entry name" value="FG-GAP_3"/>
    <property type="match status" value="1"/>
</dbReference>
<dbReference type="GO" id="GO:0005886">
    <property type="term" value="C:plasma membrane"/>
    <property type="evidence" value="ECO:0007669"/>
    <property type="project" value="TreeGrafter"/>
</dbReference>
<dbReference type="Gene3D" id="2.80.10.50">
    <property type="match status" value="3"/>
</dbReference>
<protein>
    <submittedName>
        <fullName evidence="2">FG-GAP repeat protein</fullName>
    </submittedName>
</protein>
<dbReference type="SUPFAM" id="SSF50998">
    <property type="entry name" value="Quinoprotein alcohol dehydrogenase-like"/>
    <property type="match status" value="1"/>
</dbReference>
<evidence type="ECO:0000256" key="1">
    <source>
        <dbReference type="ARBA" id="ARBA00022729"/>
    </source>
</evidence>
<sequence>MTRQLRPELLEDRSVPAAVGALDPSFDTDGLVRTTFGATDTGSAVAVQPDGKVVVAGLTTNGNDVAVVRYNPDGSLDTSFDTDGKATYDLGAGILTPQITGLALQDDGKIVICGYGNIGGDDDFVVVRLNANGSADTTFSADGRATRNFAGGGTNDDQAFGVAVLGTGATRKIILVGSSDQTTAGTGFDFAVASFNDNGTTDTAFNAGGTPGRLTRTLGGTDRGRAVAIDSADRIVVAGFTNGGGTNDFGVLRVLPAGTVDVAFNGTGTQTVNFGADDQATSVAVRPDDRIVVGGFSDAGFADFAVAQLTATGLQDTAGFNPTGAGAVGSAPGRFTFNFGALGVVERANAIALQPDDKIVLAGFSAINATGGNPNDFAVARVTADGKLDTSFATDGRATADFGADDQGAGAAIDNNGRVVVAGFTTSNNDFAVARFVGSVEKGDRVVVGGSTNGAAQGFDPNAAGVLPAVQTFTGAPFGAVAANVRTAVGDVDGDGIDDAILVTGPGVAIRVAVLSGADGATLLVNPFDPFGGGFTGGGFVTAGDFDLDGKAEFIVTPDEGGGPRVSIFTRNADGTTTTKANFFGIDDADFRGGARAATGDVDGDGTPDLAVAAGFGGGPRVALFDGGTVFGTPTRIVGDFFAFPGTDAVNLRNGAFVAAGDVDGDGFADLAFGGGPGGAPRVFVLSGALVSAGNVGGAQAAPVLNFFVANDTDDRGGVRVALADLDGDQKADVLAGSGQNRPAGVRVYLGKNITGSAEPATFQDLALFGGAVLPGGVFVG</sequence>
<gene>
    <name evidence="2" type="ORF">ETAA1_49880</name>
</gene>
<dbReference type="AlphaFoldDB" id="A0A517XZW1"/>
<accession>A0A517XZW1</accession>
<dbReference type="OrthoDB" id="292220at2"/>
<dbReference type="Proteomes" id="UP000319576">
    <property type="component" value="Chromosome"/>
</dbReference>
<dbReference type="PANTHER" id="PTHR13412">
    <property type="entry name" value="T-CELL IMMUNOMODULATORY PROTEIN HOMOLOG"/>
    <property type="match status" value="1"/>
</dbReference>
<keyword evidence="1" id="KW-0732">Signal</keyword>
<dbReference type="KEGG" id="uli:ETAA1_49880"/>
<dbReference type="InterPro" id="IPR013431">
    <property type="entry name" value="Delta_60_rpt"/>
</dbReference>
<dbReference type="NCBIfam" id="TIGR02608">
    <property type="entry name" value="delta_60_rpt"/>
    <property type="match status" value="7"/>
</dbReference>
<name>A0A517XZW1_9BACT</name>
<dbReference type="RefSeq" id="WP_145243102.1">
    <property type="nucleotide sequence ID" value="NZ_CP036273.1"/>
</dbReference>
<evidence type="ECO:0000313" key="2">
    <source>
        <dbReference type="EMBL" id="QDU22998.1"/>
    </source>
</evidence>
<dbReference type="PANTHER" id="PTHR13412:SF0">
    <property type="entry name" value="T-CELL IMMUNOMODULATORY PROTEIN"/>
    <property type="match status" value="1"/>
</dbReference>